<protein>
    <submittedName>
        <fullName evidence="1">Uncharacterized protein</fullName>
    </submittedName>
</protein>
<reference evidence="1 2" key="1">
    <citation type="submission" date="2023-09" db="EMBL/GenBank/DDBJ databases">
        <authorList>
            <person name="Wang M."/>
        </authorList>
    </citation>
    <scope>NUCLEOTIDE SEQUENCE [LARGE SCALE GENOMIC DNA]</scope>
    <source>
        <strain evidence="1">GT-2023</strain>
        <tissue evidence="1">Liver</tissue>
    </source>
</reference>
<dbReference type="PANTHER" id="PTHR19446">
    <property type="entry name" value="REVERSE TRANSCRIPTASES"/>
    <property type="match status" value="1"/>
</dbReference>
<dbReference type="EMBL" id="JAYMGO010000023">
    <property type="protein sequence ID" value="KAL1249738.1"/>
    <property type="molecule type" value="Genomic_DNA"/>
</dbReference>
<comment type="caution">
    <text evidence="1">The sequence shown here is derived from an EMBL/GenBank/DDBJ whole genome shotgun (WGS) entry which is preliminary data.</text>
</comment>
<gene>
    <name evidence="1" type="ORF">QQF64_020743</name>
</gene>
<dbReference type="Proteomes" id="UP001558613">
    <property type="component" value="Unassembled WGS sequence"/>
</dbReference>
<evidence type="ECO:0000313" key="1">
    <source>
        <dbReference type="EMBL" id="KAL1249738.1"/>
    </source>
</evidence>
<evidence type="ECO:0000313" key="2">
    <source>
        <dbReference type="Proteomes" id="UP001558613"/>
    </source>
</evidence>
<accession>A0ABR3LDY3</accession>
<organism evidence="1 2">
    <name type="scientific">Cirrhinus molitorella</name>
    <name type="common">mud carp</name>
    <dbReference type="NCBI Taxonomy" id="172907"/>
    <lineage>
        <taxon>Eukaryota</taxon>
        <taxon>Metazoa</taxon>
        <taxon>Chordata</taxon>
        <taxon>Craniata</taxon>
        <taxon>Vertebrata</taxon>
        <taxon>Euteleostomi</taxon>
        <taxon>Actinopterygii</taxon>
        <taxon>Neopterygii</taxon>
        <taxon>Teleostei</taxon>
        <taxon>Ostariophysi</taxon>
        <taxon>Cypriniformes</taxon>
        <taxon>Cyprinidae</taxon>
        <taxon>Labeoninae</taxon>
        <taxon>Labeonini</taxon>
        <taxon>Cirrhinus</taxon>
    </lineage>
</organism>
<name>A0ABR3LDY3_9TELE</name>
<keyword evidence="2" id="KW-1185">Reference proteome</keyword>
<sequence>MAERHFKDGRRVERDFDVLGLSWLTRLCNIAWRSGTVPLDWATGMVATLFKKRDQTVCSNYREITLLSLPGKVYARVLERRICQMVEPQIQVAEMSFLHRVAGSTLRESGIKVLQ</sequence>
<proteinExistence type="predicted"/>